<evidence type="ECO:0000313" key="2">
    <source>
        <dbReference type="EMBL" id="PPR82551.1"/>
    </source>
</evidence>
<dbReference type="GO" id="GO:0009507">
    <property type="term" value="C:chloroplast"/>
    <property type="evidence" value="ECO:0007669"/>
    <property type="project" value="TreeGrafter"/>
</dbReference>
<accession>A0A2P5VUN6</accession>
<dbReference type="PANTHER" id="PTHR36374:SF1">
    <property type="entry name" value="OS01G0969000 PROTEIN"/>
    <property type="match status" value="1"/>
</dbReference>
<feature type="region of interest" description="Disordered" evidence="1">
    <location>
        <begin position="36"/>
        <end position="69"/>
    </location>
</feature>
<reference evidence="2 3" key="1">
    <citation type="submission" date="2015-01" db="EMBL/GenBank/DDBJ databases">
        <title>Genome of allotetraploid Gossypium barbadense reveals genomic plasticity and fiber elongation in cotton evolution.</title>
        <authorList>
            <person name="Chen X."/>
            <person name="Liu X."/>
            <person name="Zhao B."/>
            <person name="Zheng H."/>
            <person name="Hu Y."/>
            <person name="Lu G."/>
            <person name="Yang C."/>
            <person name="Chen J."/>
            <person name="Shan C."/>
            <person name="Zhang L."/>
            <person name="Zhou Y."/>
            <person name="Wang L."/>
            <person name="Guo W."/>
            <person name="Bai Y."/>
            <person name="Ruan J."/>
            <person name="Shangguan X."/>
            <person name="Mao Y."/>
            <person name="Jiang J."/>
            <person name="Zhu Y."/>
            <person name="Lei J."/>
            <person name="Kang H."/>
            <person name="Chen S."/>
            <person name="He X."/>
            <person name="Wang R."/>
            <person name="Wang Y."/>
            <person name="Chen J."/>
            <person name="Wang L."/>
            <person name="Yu S."/>
            <person name="Wang B."/>
            <person name="Wei J."/>
            <person name="Song S."/>
            <person name="Lu X."/>
            <person name="Gao Z."/>
            <person name="Gu W."/>
            <person name="Deng X."/>
            <person name="Ma D."/>
            <person name="Wang S."/>
            <person name="Liang W."/>
            <person name="Fang L."/>
            <person name="Cai C."/>
            <person name="Zhu X."/>
            <person name="Zhou B."/>
            <person name="Zhang Y."/>
            <person name="Chen Z."/>
            <person name="Xu S."/>
            <person name="Zhu R."/>
            <person name="Wang S."/>
            <person name="Zhang T."/>
            <person name="Zhao G."/>
        </authorList>
    </citation>
    <scope>NUCLEOTIDE SEQUENCE [LARGE SCALE GENOMIC DNA]</scope>
    <source>
        <strain evidence="3">cv. Xinhai21</strain>
        <tissue evidence="2">Leaf</tissue>
    </source>
</reference>
<sequence length="133" mass="15341">MADANNKEAQSKSKNPLEPRNFFSMLPRVEFKFPSFDQQSEKPDASVEKEEQIEIAKPPSVFMGNRRKNPPPLEFEAEECLGRTSNPIVLWQVSQPYCHSAEPYMRLSFNSFEVIGFFPRSRIFSPLPLCPEE</sequence>
<evidence type="ECO:0000256" key="1">
    <source>
        <dbReference type="SAM" id="MobiDB-lite"/>
    </source>
</evidence>
<dbReference type="AlphaFoldDB" id="A0A2P5VUN6"/>
<dbReference type="EMBL" id="KZ670801">
    <property type="protein sequence ID" value="PPR82551.1"/>
    <property type="molecule type" value="Genomic_DNA"/>
</dbReference>
<organism evidence="2 3">
    <name type="scientific">Gossypium barbadense</name>
    <name type="common">Sea Island cotton</name>
    <name type="synonym">Hibiscus barbadensis</name>
    <dbReference type="NCBI Taxonomy" id="3634"/>
    <lineage>
        <taxon>Eukaryota</taxon>
        <taxon>Viridiplantae</taxon>
        <taxon>Streptophyta</taxon>
        <taxon>Embryophyta</taxon>
        <taxon>Tracheophyta</taxon>
        <taxon>Spermatophyta</taxon>
        <taxon>Magnoliopsida</taxon>
        <taxon>eudicotyledons</taxon>
        <taxon>Gunneridae</taxon>
        <taxon>Pentapetalae</taxon>
        <taxon>rosids</taxon>
        <taxon>malvids</taxon>
        <taxon>Malvales</taxon>
        <taxon>Malvaceae</taxon>
        <taxon>Malvoideae</taxon>
        <taxon>Gossypium</taxon>
    </lineage>
</organism>
<dbReference type="Proteomes" id="UP000239757">
    <property type="component" value="Unassembled WGS sequence"/>
</dbReference>
<feature type="compositionally biased region" description="Basic and acidic residues" evidence="1">
    <location>
        <begin position="1"/>
        <end position="17"/>
    </location>
</feature>
<feature type="compositionally biased region" description="Basic and acidic residues" evidence="1">
    <location>
        <begin position="39"/>
        <end position="54"/>
    </location>
</feature>
<feature type="region of interest" description="Disordered" evidence="1">
    <location>
        <begin position="1"/>
        <end position="21"/>
    </location>
</feature>
<gene>
    <name evidence="2" type="ORF">GOBAR_AA38162</name>
</gene>
<dbReference type="PANTHER" id="PTHR36374">
    <property type="entry name" value="OS01G0969000 PROTEIN"/>
    <property type="match status" value="1"/>
</dbReference>
<proteinExistence type="predicted"/>
<name>A0A2P5VUN6_GOSBA</name>
<dbReference type="OrthoDB" id="1892038at2759"/>
<protein>
    <submittedName>
        <fullName evidence="2">Uncharacterized protein</fullName>
    </submittedName>
</protein>
<evidence type="ECO:0000313" key="3">
    <source>
        <dbReference type="Proteomes" id="UP000239757"/>
    </source>
</evidence>